<organism evidence="4 5">
    <name type="scientific">Prosthecobacter algae</name>
    <dbReference type="NCBI Taxonomy" id="1144682"/>
    <lineage>
        <taxon>Bacteria</taxon>
        <taxon>Pseudomonadati</taxon>
        <taxon>Verrucomicrobiota</taxon>
        <taxon>Verrucomicrobiia</taxon>
        <taxon>Verrucomicrobiales</taxon>
        <taxon>Verrucomicrobiaceae</taxon>
        <taxon>Prosthecobacter</taxon>
    </lineage>
</organism>
<feature type="transmembrane region" description="Helical" evidence="3">
    <location>
        <begin position="59"/>
        <end position="76"/>
    </location>
</feature>
<dbReference type="Proteomes" id="UP001499852">
    <property type="component" value="Unassembled WGS sequence"/>
</dbReference>
<keyword evidence="3" id="KW-1133">Transmembrane helix</keyword>
<reference evidence="5" key="1">
    <citation type="journal article" date="2019" name="Int. J. Syst. Evol. Microbiol.">
        <title>The Global Catalogue of Microorganisms (GCM) 10K type strain sequencing project: providing services to taxonomists for standard genome sequencing and annotation.</title>
        <authorList>
            <consortium name="The Broad Institute Genomics Platform"/>
            <consortium name="The Broad Institute Genome Sequencing Center for Infectious Disease"/>
            <person name="Wu L."/>
            <person name="Ma J."/>
        </authorList>
    </citation>
    <scope>NUCLEOTIDE SEQUENCE [LARGE SCALE GENOMIC DNA]</scope>
    <source>
        <strain evidence="5">JCM 18053</strain>
    </source>
</reference>
<keyword evidence="3" id="KW-0812">Transmembrane</keyword>
<keyword evidence="1" id="KW-0175">Coiled coil</keyword>
<protein>
    <recommendedName>
        <fullName evidence="6">DUF4175 domain-containing protein</fullName>
    </recommendedName>
</protein>
<evidence type="ECO:0000256" key="1">
    <source>
        <dbReference type="SAM" id="Coils"/>
    </source>
</evidence>
<dbReference type="RefSeq" id="WP_345736266.1">
    <property type="nucleotide sequence ID" value="NZ_BAABIA010000004.1"/>
</dbReference>
<evidence type="ECO:0000313" key="5">
    <source>
        <dbReference type="Proteomes" id="UP001499852"/>
    </source>
</evidence>
<feature type="transmembrane region" description="Helical" evidence="3">
    <location>
        <begin position="24"/>
        <end position="47"/>
    </location>
</feature>
<comment type="caution">
    <text evidence="4">The sequence shown here is derived from an EMBL/GenBank/DDBJ whole genome shotgun (WGS) entry which is preliminary data.</text>
</comment>
<accession>A0ABP9P2R3</accession>
<keyword evidence="3" id="KW-0472">Membrane</keyword>
<feature type="region of interest" description="Disordered" evidence="2">
    <location>
        <begin position="337"/>
        <end position="430"/>
    </location>
</feature>
<name>A0ABP9P2R3_9BACT</name>
<feature type="compositionally biased region" description="Polar residues" evidence="2">
    <location>
        <begin position="369"/>
        <end position="393"/>
    </location>
</feature>
<feature type="coiled-coil region" evidence="1">
    <location>
        <begin position="217"/>
        <end position="251"/>
    </location>
</feature>
<evidence type="ECO:0000256" key="3">
    <source>
        <dbReference type="SAM" id="Phobius"/>
    </source>
</evidence>
<evidence type="ECO:0000313" key="4">
    <source>
        <dbReference type="EMBL" id="GAA5139518.1"/>
    </source>
</evidence>
<evidence type="ECO:0000256" key="2">
    <source>
        <dbReference type="SAM" id="MobiDB-lite"/>
    </source>
</evidence>
<keyword evidence="5" id="KW-1185">Reference proteome</keyword>
<feature type="transmembrane region" description="Helical" evidence="3">
    <location>
        <begin position="130"/>
        <end position="149"/>
    </location>
</feature>
<dbReference type="EMBL" id="BAABIA010000004">
    <property type="protein sequence ID" value="GAA5139518.1"/>
    <property type="molecule type" value="Genomic_DNA"/>
</dbReference>
<evidence type="ECO:0008006" key="6">
    <source>
        <dbReference type="Google" id="ProtNLM"/>
    </source>
</evidence>
<proteinExistence type="predicted"/>
<sequence length="442" mass="48603">MDEQAARLTHWQQLAKRTARKVNLGWWLASLTPLLIAAGVLAFIAILTLRSQGQDLARTAPWLALLLPLALLVAYFQARPRFLTPAQALVRLESRLHLHTALSVAQAGHGPWPAIPATQADGWQWRWSHVAAPWLSSFACIALALWLPLSSEVTATPPTVQPQAWQQMDEWLQKLEEEKLITPEEKDEQAAKIAALREQPPEKWFSHDSLHASDTLKEQLQHDMAQMAQNLKTAERSLNALQNYADKLSQAGKDQLLKDLDEALKGLQSSPLELNPDLLKELAQIDPKSIPSMSKDQLDQLREALKKGAGECQGMCKNPGFLGDGEGEDDQLADMLSRQGQTPGDNPGEGDISRGPGTAPLTLSDEENNFGTDKNEAVSNSDLSRAQLSTMLSLQDGKHEVDKTYQGPTAAGSAKSPGQGGEQVWRETLTPEEKAVLKRVFK</sequence>
<gene>
    <name evidence="4" type="ORF">GCM10023213_20290</name>
</gene>